<organism evidence="3 4">
    <name type="scientific">Amphritea opalescens</name>
    <dbReference type="NCBI Taxonomy" id="2490544"/>
    <lineage>
        <taxon>Bacteria</taxon>
        <taxon>Pseudomonadati</taxon>
        <taxon>Pseudomonadota</taxon>
        <taxon>Gammaproteobacteria</taxon>
        <taxon>Oceanospirillales</taxon>
        <taxon>Oceanospirillaceae</taxon>
        <taxon>Amphritea</taxon>
    </lineage>
</organism>
<dbReference type="Proteomes" id="UP000283087">
    <property type="component" value="Unassembled WGS sequence"/>
</dbReference>
<dbReference type="OrthoDB" id="104801at2"/>
<evidence type="ECO:0000313" key="3">
    <source>
        <dbReference type="EMBL" id="RTE64431.1"/>
    </source>
</evidence>
<evidence type="ECO:0000256" key="1">
    <source>
        <dbReference type="ARBA" id="ARBA00008728"/>
    </source>
</evidence>
<dbReference type="RefSeq" id="WP_126159887.1">
    <property type="nucleotide sequence ID" value="NZ_RQXW01000022.1"/>
</dbReference>
<feature type="signal peptide" evidence="2">
    <location>
        <begin position="1"/>
        <end position="22"/>
    </location>
</feature>
<dbReference type="InterPro" id="IPR018013">
    <property type="entry name" value="Channel_Tsx-like"/>
</dbReference>
<comment type="similarity">
    <text evidence="1">Belongs to the nucleoside-specific channel-forming outer membrane porin (Tsx) (TC 1.B.10) family.</text>
</comment>
<accession>A0A430KLS8</accession>
<proteinExistence type="inferred from homology"/>
<dbReference type="AlphaFoldDB" id="A0A430KLS8"/>
<dbReference type="Gene3D" id="2.40.230.20">
    <property type="entry name" value="Nucleoside-specific channel-forming protein, Tsx-like"/>
    <property type="match status" value="1"/>
</dbReference>
<evidence type="ECO:0000256" key="2">
    <source>
        <dbReference type="SAM" id="SignalP"/>
    </source>
</evidence>
<comment type="caution">
    <text evidence="3">The sequence shown here is derived from an EMBL/GenBank/DDBJ whole genome shotgun (WGS) entry which is preliminary data.</text>
</comment>
<keyword evidence="4" id="KW-1185">Reference proteome</keyword>
<dbReference type="GO" id="GO:0009279">
    <property type="term" value="C:cell outer membrane"/>
    <property type="evidence" value="ECO:0007669"/>
    <property type="project" value="InterPro"/>
</dbReference>
<dbReference type="EMBL" id="RQXW01000022">
    <property type="protein sequence ID" value="RTE64431.1"/>
    <property type="molecule type" value="Genomic_DNA"/>
</dbReference>
<gene>
    <name evidence="3" type="ORF">EH243_17160</name>
</gene>
<reference evidence="3 4" key="1">
    <citation type="submission" date="2018-11" db="EMBL/GenBank/DDBJ databases">
        <title>The draft genome sequence of Amphritea opalescens ANRC-JH13T.</title>
        <authorList>
            <person name="Fang Z."/>
            <person name="Zhang Y."/>
            <person name="Han X."/>
        </authorList>
    </citation>
    <scope>NUCLEOTIDE SEQUENCE [LARGE SCALE GENOMIC DNA]</scope>
    <source>
        <strain evidence="3 4">ANRC-JH13</strain>
    </source>
</reference>
<dbReference type="Pfam" id="PF03502">
    <property type="entry name" value="Channel_Tsx"/>
    <property type="match status" value="1"/>
</dbReference>
<feature type="chain" id="PRO_5019119605" evidence="2">
    <location>
        <begin position="23"/>
        <end position="238"/>
    </location>
</feature>
<protein>
    <submittedName>
        <fullName evidence="3">Ion channel protein Tsx</fullName>
    </submittedName>
</protein>
<sequence length="238" mass="26638">MKRKLALAALSVSALIATPASAEMLWTNTSLSYLKGDDYKFTPTGNMDVVTLENATGHNWGDTFLFIDRTMPEDGDSSFYGEFSPRLSLSYATGNDLSFGFVKDVYLAGTWEAGDGFDNQLYGVSVNLDVPGFRYFTASVYKANNEFADNDEQLTLTWAYPIEAGSQEFLIDGFLDWSSSSDTNESEMNFTPQLKWNVGKNMGLTSPLYVGIEYAYWNNKYGSTIDERNASLLLKWHF</sequence>
<evidence type="ECO:0000313" key="4">
    <source>
        <dbReference type="Proteomes" id="UP000283087"/>
    </source>
</evidence>
<keyword evidence="2" id="KW-0732">Signal</keyword>
<dbReference type="InterPro" id="IPR036777">
    <property type="entry name" value="Channel_Tsx-like_sf"/>
</dbReference>
<name>A0A430KLS8_9GAMM</name>
<dbReference type="SUPFAM" id="SSF111364">
    <property type="entry name" value="Tsx-like channel"/>
    <property type="match status" value="1"/>
</dbReference>